<gene>
    <name evidence="12" type="primary">LOC102802165</name>
</gene>
<evidence type="ECO:0000313" key="11">
    <source>
        <dbReference type="Proteomes" id="UP000694865"/>
    </source>
</evidence>
<dbReference type="PANTHER" id="PTHR23292">
    <property type="entry name" value="LIPOPOLYSACCHARIDE-INDUCED TUMOR NECROSIS FACTOR-ALPHA FACTOR"/>
    <property type="match status" value="1"/>
</dbReference>
<proteinExistence type="inferred from homology"/>
<reference evidence="12" key="1">
    <citation type="submission" date="2025-08" db="UniProtKB">
        <authorList>
            <consortium name="RefSeq"/>
        </authorList>
    </citation>
    <scope>IDENTIFICATION</scope>
    <source>
        <tissue evidence="12">Testes</tissue>
    </source>
</reference>
<keyword evidence="9" id="KW-0812">Transmembrane</keyword>
<comment type="subcellular location">
    <subcellularLocation>
        <location evidence="2">Endosome membrane</location>
        <topology evidence="2">Peripheral membrane protein</topology>
    </subcellularLocation>
    <subcellularLocation>
        <location evidence="1">Late endosome membrane</location>
    </subcellularLocation>
    <subcellularLocation>
        <location evidence="3">Lysosome membrane</location>
        <topology evidence="3">Peripheral membrane protein</topology>
        <orientation evidence="3">Cytoplasmic side</orientation>
    </subcellularLocation>
</comment>
<keyword evidence="7 9" id="KW-0472">Membrane</keyword>
<dbReference type="PANTHER" id="PTHR23292:SF6">
    <property type="entry name" value="FI16602P1-RELATED"/>
    <property type="match status" value="1"/>
</dbReference>
<accession>A0ABM0MQK9</accession>
<comment type="similarity">
    <text evidence="4">Belongs to the CDIP1/LITAF family.</text>
</comment>
<keyword evidence="6" id="KW-0862">Zinc</keyword>
<feature type="compositionally biased region" description="Polar residues" evidence="8">
    <location>
        <begin position="1"/>
        <end position="12"/>
    </location>
</feature>
<dbReference type="Pfam" id="PF10601">
    <property type="entry name" value="zf-LITAF-like"/>
    <property type="match status" value="1"/>
</dbReference>
<dbReference type="RefSeq" id="XP_006822300.1">
    <property type="nucleotide sequence ID" value="XM_006822237.1"/>
</dbReference>
<evidence type="ECO:0000313" key="12">
    <source>
        <dbReference type="RefSeq" id="XP_006822300.1"/>
    </source>
</evidence>
<organism evidence="11 12">
    <name type="scientific">Saccoglossus kowalevskii</name>
    <name type="common">Acorn worm</name>
    <dbReference type="NCBI Taxonomy" id="10224"/>
    <lineage>
        <taxon>Eukaryota</taxon>
        <taxon>Metazoa</taxon>
        <taxon>Hemichordata</taxon>
        <taxon>Enteropneusta</taxon>
        <taxon>Harrimaniidae</taxon>
        <taxon>Saccoglossus</taxon>
    </lineage>
</organism>
<feature type="region of interest" description="Disordered" evidence="8">
    <location>
        <begin position="1"/>
        <end position="49"/>
    </location>
</feature>
<dbReference type="Proteomes" id="UP000694865">
    <property type="component" value="Unplaced"/>
</dbReference>
<feature type="transmembrane region" description="Helical" evidence="9">
    <location>
        <begin position="92"/>
        <end position="114"/>
    </location>
</feature>
<dbReference type="InterPro" id="IPR006629">
    <property type="entry name" value="LITAF"/>
</dbReference>
<evidence type="ECO:0000256" key="1">
    <source>
        <dbReference type="ARBA" id="ARBA00004414"/>
    </source>
</evidence>
<dbReference type="SMART" id="SM00714">
    <property type="entry name" value="LITAF"/>
    <property type="match status" value="1"/>
</dbReference>
<evidence type="ECO:0000256" key="3">
    <source>
        <dbReference type="ARBA" id="ARBA00004630"/>
    </source>
</evidence>
<evidence type="ECO:0000256" key="4">
    <source>
        <dbReference type="ARBA" id="ARBA00005975"/>
    </source>
</evidence>
<keyword evidence="5" id="KW-0479">Metal-binding</keyword>
<dbReference type="PROSITE" id="PS51837">
    <property type="entry name" value="LITAF"/>
    <property type="match status" value="1"/>
</dbReference>
<dbReference type="GeneID" id="102802165"/>
<evidence type="ECO:0000259" key="10">
    <source>
        <dbReference type="PROSITE" id="PS51837"/>
    </source>
</evidence>
<evidence type="ECO:0000256" key="2">
    <source>
        <dbReference type="ARBA" id="ARBA00004481"/>
    </source>
</evidence>
<sequence>MSENFDNSNAGGFNNDAPPQYPGVAEPHGNKPPNPNQQAYPSQPPVATQPIHTTTTIVSGPYGTVYRDIPVNVRCASCNTDIVTVVNHTFGVLTWLVCGIICLLGGWLLCLCLIPFCIPACKDVVHTCPNCHATIGKYDRLH</sequence>
<keyword evidence="11" id="KW-1185">Reference proteome</keyword>
<evidence type="ECO:0000256" key="8">
    <source>
        <dbReference type="SAM" id="MobiDB-lite"/>
    </source>
</evidence>
<dbReference type="InterPro" id="IPR037519">
    <property type="entry name" value="LITAF_fam"/>
</dbReference>
<feature type="domain" description="LITAF" evidence="10">
    <location>
        <begin position="54"/>
        <end position="140"/>
    </location>
</feature>
<keyword evidence="9" id="KW-1133">Transmembrane helix</keyword>
<protein>
    <submittedName>
        <fullName evidence="12">Lipopolysaccharide-induced tumor necrosis factor-alpha factor homolog</fullName>
    </submittedName>
</protein>
<evidence type="ECO:0000256" key="7">
    <source>
        <dbReference type="ARBA" id="ARBA00023136"/>
    </source>
</evidence>
<evidence type="ECO:0000256" key="5">
    <source>
        <dbReference type="ARBA" id="ARBA00022723"/>
    </source>
</evidence>
<evidence type="ECO:0000256" key="9">
    <source>
        <dbReference type="SAM" id="Phobius"/>
    </source>
</evidence>
<name>A0ABM0MQK9_SACKO</name>
<evidence type="ECO:0000256" key="6">
    <source>
        <dbReference type="ARBA" id="ARBA00022833"/>
    </source>
</evidence>